<evidence type="ECO:0000256" key="1">
    <source>
        <dbReference type="SAM" id="MobiDB-lite"/>
    </source>
</evidence>
<feature type="region of interest" description="Disordered" evidence="1">
    <location>
        <begin position="1"/>
        <end position="64"/>
    </location>
</feature>
<feature type="transmembrane region" description="Helical" evidence="2">
    <location>
        <begin position="249"/>
        <end position="270"/>
    </location>
</feature>
<accession>A0A8T1VYG8</accession>
<keyword evidence="2" id="KW-0472">Membrane</keyword>
<keyword evidence="4" id="KW-1185">Reference proteome</keyword>
<gene>
    <name evidence="3" type="primary">CAS91_2</name>
    <name evidence="3" type="ORF">PHYPSEUDO_002055</name>
</gene>
<protein>
    <submittedName>
        <fullName evidence="3">Maltose acetyltransferase</fullName>
    </submittedName>
</protein>
<reference evidence="3" key="1">
    <citation type="submission" date="2021-02" db="EMBL/GenBank/DDBJ databases">
        <authorList>
            <person name="Palmer J.M."/>
        </authorList>
    </citation>
    <scope>NUCLEOTIDE SEQUENCE</scope>
    <source>
        <strain evidence="3">SCRP734</strain>
    </source>
</reference>
<dbReference type="Proteomes" id="UP000694044">
    <property type="component" value="Unassembled WGS sequence"/>
</dbReference>
<keyword evidence="2" id="KW-1133">Transmembrane helix</keyword>
<name>A0A8T1VYG8_9STRA</name>
<evidence type="ECO:0000313" key="3">
    <source>
        <dbReference type="EMBL" id="KAG7384973.1"/>
    </source>
</evidence>
<dbReference type="EMBL" id="JAGDFM010000133">
    <property type="protein sequence ID" value="KAG7384973.1"/>
    <property type="molecule type" value="Genomic_DNA"/>
</dbReference>
<comment type="caution">
    <text evidence="3">The sequence shown here is derived from an EMBL/GenBank/DDBJ whole genome shotgun (WGS) entry which is preliminary data.</text>
</comment>
<dbReference type="AlphaFoldDB" id="A0A8T1VYG8"/>
<keyword evidence="2" id="KW-0812">Transmembrane</keyword>
<evidence type="ECO:0000313" key="4">
    <source>
        <dbReference type="Proteomes" id="UP000694044"/>
    </source>
</evidence>
<feature type="compositionally biased region" description="Polar residues" evidence="1">
    <location>
        <begin position="278"/>
        <end position="290"/>
    </location>
</feature>
<dbReference type="OrthoDB" id="102252at2759"/>
<organism evidence="3 4">
    <name type="scientific">Phytophthora pseudosyringae</name>
    <dbReference type="NCBI Taxonomy" id="221518"/>
    <lineage>
        <taxon>Eukaryota</taxon>
        <taxon>Sar</taxon>
        <taxon>Stramenopiles</taxon>
        <taxon>Oomycota</taxon>
        <taxon>Peronosporomycetes</taxon>
        <taxon>Peronosporales</taxon>
        <taxon>Peronosporaceae</taxon>
        <taxon>Phytophthora</taxon>
    </lineage>
</organism>
<evidence type="ECO:0000256" key="2">
    <source>
        <dbReference type="SAM" id="Phobius"/>
    </source>
</evidence>
<sequence>MSSRSAEDQGSSADEITFPPSQATSPSVNLVSTGTAQTSDSDDSGAPPPNSNNGEDESRRKEDLNYRRTHGTCMYYPTDDRHPCQLQRSCYDCLNFNITTEPEGCFVNPMGQCVSMPMYDPAMDFRLGEPSNELAAEFVTAGYNGTSGNSSEPATENGQNENQQFDFIAGNATYCENDDAQCLLCRATAFAEIIYHNSDNSRSRYCYGQNGCVCVAICEAIQVSRHNPDKSCMIKAMSTDIEDTPVSQVGSIAAILGAMCFIVASVFVIYRIRKRGESSASDGDNEQGSSLRHHHNRRDSDEDDPVVTPADGASPVATATPVMRAGSGSGLLLNLFGWTAMREVVIQKEQMQAAGIEDAALGPVKNNNVQLIGAEPSAPDAEAALPTAPPVMIPYATLAVASAPVAISVRAMAAPSAPDFEDRDSIDGDDFDMAEL</sequence>
<feature type="region of interest" description="Disordered" evidence="1">
    <location>
        <begin position="278"/>
        <end position="321"/>
    </location>
</feature>
<proteinExistence type="predicted"/>
<feature type="compositionally biased region" description="Polar residues" evidence="1">
    <location>
        <begin position="1"/>
        <end position="39"/>
    </location>
</feature>